<feature type="transmembrane region" description="Helical" evidence="5">
    <location>
        <begin position="253"/>
        <end position="274"/>
    </location>
</feature>
<feature type="transmembrane region" description="Helical" evidence="5">
    <location>
        <begin position="48"/>
        <end position="69"/>
    </location>
</feature>
<keyword evidence="8" id="KW-1185">Reference proteome</keyword>
<dbReference type="OrthoDB" id="5317164at2"/>
<reference evidence="7 8" key="1">
    <citation type="submission" date="2018-09" db="EMBL/GenBank/DDBJ databases">
        <title>YIM PH21274 draft genome.</title>
        <authorList>
            <person name="Miao C."/>
        </authorList>
    </citation>
    <scope>NUCLEOTIDE SEQUENCE [LARGE SCALE GENOMIC DNA]</scope>
    <source>
        <strain evidence="7 8">YIM PH 21724</strain>
    </source>
</reference>
<sequence length="404" mass="41816">MTIRTAAPEDTKAPPALLLMAGIVLVAANLRAALTGVGPLLPEIERSTGLSGIWSGLLGALPLLTFAATSPFVGRTAHRFGSARVLGNSLLILATGLLVRSLPGVFFLFAGTFVVAAAIAYGNVLLPAVIKSSVPESRIGQVTAGYVTAMGLVAALSSGISVPMAAYLPGAWRTALGCWIVLAALAFVVWLPQYRRGRRTESAAPAAREPIPWRSGLAWQVSVFMGLQSLAFYTIIAWLPSILHDRGVGAASAGWQLFLFQIAGLVSSIVLPFLTRRWRDQRIIAATASLLAALGFALLILAPGLAVVSCVLIGLGGGACLVLALSFQSQRAANPAQAAALAAMAQSVGYLVAAIGPLLLGALHDGTAGWRIPLLLLVALALVQAAVGSRAGRDTRLSTRVDPI</sequence>
<feature type="transmembrane region" description="Helical" evidence="5">
    <location>
        <begin position="171"/>
        <end position="191"/>
    </location>
</feature>
<feature type="transmembrane region" description="Helical" evidence="5">
    <location>
        <begin position="217"/>
        <end position="241"/>
    </location>
</feature>
<feature type="transmembrane region" description="Helical" evidence="5">
    <location>
        <begin position="368"/>
        <end position="387"/>
    </location>
</feature>
<evidence type="ECO:0000256" key="4">
    <source>
        <dbReference type="ARBA" id="ARBA00023136"/>
    </source>
</evidence>
<evidence type="ECO:0000256" key="3">
    <source>
        <dbReference type="ARBA" id="ARBA00022989"/>
    </source>
</evidence>
<accession>A0A3A4KG78</accession>
<dbReference type="RefSeq" id="WP_120038563.1">
    <property type="nucleotide sequence ID" value="NZ_QZFU01000013.1"/>
</dbReference>
<dbReference type="AlphaFoldDB" id="A0A3A4KG78"/>
<dbReference type="Proteomes" id="UP000266677">
    <property type="component" value="Unassembled WGS sequence"/>
</dbReference>
<name>A0A3A4KG78_9NOCA</name>
<feature type="transmembrane region" description="Helical" evidence="5">
    <location>
        <begin position="105"/>
        <end position="130"/>
    </location>
</feature>
<dbReference type="InterPro" id="IPR020846">
    <property type="entry name" value="MFS_dom"/>
</dbReference>
<evidence type="ECO:0000256" key="5">
    <source>
        <dbReference type="SAM" id="Phobius"/>
    </source>
</evidence>
<dbReference type="SUPFAM" id="SSF103473">
    <property type="entry name" value="MFS general substrate transporter"/>
    <property type="match status" value="1"/>
</dbReference>
<dbReference type="InterPro" id="IPR011701">
    <property type="entry name" value="MFS"/>
</dbReference>
<feature type="transmembrane region" description="Helical" evidence="5">
    <location>
        <begin position="142"/>
        <end position="165"/>
    </location>
</feature>
<evidence type="ECO:0000256" key="2">
    <source>
        <dbReference type="ARBA" id="ARBA00022692"/>
    </source>
</evidence>
<feature type="domain" description="Major facilitator superfamily (MFS) profile" evidence="6">
    <location>
        <begin position="17"/>
        <end position="396"/>
    </location>
</feature>
<keyword evidence="4 5" id="KW-0472">Membrane</keyword>
<evidence type="ECO:0000259" key="6">
    <source>
        <dbReference type="PROSITE" id="PS50850"/>
    </source>
</evidence>
<keyword evidence="3 5" id="KW-1133">Transmembrane helix</keyword>
<feature type="transmembrane region" description="Helical" evidence="5">
    <location>
        <begin position="81"/>
        <end position="99"/>
    </location>
</feature>
<dbReference type="PANTHER" id="PTHR23523">
    <property type="match status" value="1"/>
</dbReference>
<dbReference type="Gene3D" id="1.20.1250.20">
    <property type="entry name" value="MFS general substrate transporter like domains"/>
    <property type="match status" value="1"/>
</dbReference>
<organism evidence="7 8">
    <name type="scientific">Nocardia panacis</name>
    <dbReference type="NCBI Taxonomy" id="2340916"/>
    <lineage>
        <taxon>Bacteria</taxon>
        <taxon>Bacillati</taxon>
        <taxon>Actinomycetota</taxon>
        <taxon>Actinomycetes</taxon>
        <taxon>Mycobacteriales</taxon>
        <taxon>Nocardiaceae</taxon>
        <taxon>Nocardia</taxon>
    </lineage>
</organism>
<dbReference type="InterPro" id="IPR052524">
    <property type="entry name" value="MFS_Cyanate_Porter"/>
</dbReference>
<evidence type="ECO:0000313" key="7">
    <source>
        <dbReference type="EMBL" id="RJO78304.1"/>
    </source>
</evidence>
<feature type="transmembrane region" description="Helical" evidence="5">
    <location>
        <begin position="306"/>
        <end position="327"/>
    </location>
</feature>
<dbReference type="InterPro" id="IPR036259">
    <property type="entry name" value="MFS_trans_sf"/>
</dbReference>
<feature type="transmembrane region" description="Helical" evidence="5">
    <location>
        <begin position="339"/>
        <end position="362"/>
    </location>
</feature>
<dbReference type="GO" id="GO:0022857">
    <property type="term" value="F:transmembrane transporter activity"/>
    <property type="evidence" value="ECO:0007669"/>
    <property type="project" value="InterPro"/>
</dbReference>
<dbReference type="PANTHER" id="PTHR23523:SF2">
    <property type="entry name" value="2-NITROIMIDAZOLE TRANSPORTER"/>
    <property type="match status" value="1"/>
</dbReference>
<feature type="transmembrane region" description="Helical" evidence="5">
    <location>
        <begin position="283"/>
        <end position="300"/>
    </location>
</feature>
<evidence type="ECO:0000313" key="8">
    <source>
        <dbReference type="Proteomes" id="UP000266677"/>
    </source>
</evidence>
<comment type="subcellular location">
    <subcellularLocation>
        <location evidence="1">Cell membrane</location>
        <topology evidence="1">Multi-pass membrane protein</topology>
    </subcellularLocation>
</comment>
<comment type="caution">
    <text evidence="7">The sequence shown here is derived from an EMBL/GenBank/DDBJ whole genome shotgun (WGS) entry which is preliminary data.</text>
</comment>
<dbReference type="GO" id="GO:0005886">
    <property type="term" value="C:plasma membrane"/>
    <property type="evidence" value="ECO:0007669"/>
    <property type="project" value="UniProtKB-SubCell"/>
</dbReference>
<dbReference type="PROSITE" id="PS50850">
    <property type="entry name" value="MFS"/>
    <property type="match status" value="1"/>
</dbReference>
<keyword evidence="2 5" id="KW-0812">Transmembrane</keyword>
<protein>
    <submittedName>
        <fullName evidence="7">MFS transporter</fullName>
    </submittedName>
</protein>
<dbReference type="CDD" id="cd17339">
    <property type="entry name" value="MFS_NIMT_CynX_like"/>
    <property type="match status" value="1"/>
</dbReference>
<dbReference type="Pfam" id="PF07690">
    <property type="entry name" value="MFS_1"/>
    <property type="match status" value="1"/>
</dbReference>
<gene>
    <name evidence="7" type="ORF">D5S18_05150</name>
</gene>
<evidence type="ECO:0000256" key="1">
    <source>
        <dbReference type="ARBA" id="ARBA00004651"/>
    </source>
</evidence>
<proteinExistence type="predicted"/>
<dbReference type="EMBL" id="QZFU01000013">
    <property type="protein sequence ID" value="RJO78304.1"/>
    <property type="molecule type" value="Genomic_DNA"/>
</dbReference>